<evidence type="ECO:0000313" key="1">
    <source>
        <dbReference type="EMBL" id="MYM69478.1"/>
    </source>
</evidence>
<dbReference type="Proteomes" id="UP000450012">
    <property type="component" value="Unassembled WGS sequence"/>
</dbReference>
<proteinExistence type="predicted"/>
<gene>
    <name evidence="1" type="ORF">GTP45_21925</name>
</gene>
<reference evidence="1 2" key="1">
    <citation type="submission" date="2019-12" db="EMBL/GenBank/DDBJ databases">
        <title>Novel species isolated from a subtropical stream in China.</title>
        <authorList>
            <person name="Lu H."/>
        </authorList>
    </citation>
    <scope>NUCLEOTIDE SEQUENCE [LARGE SCALE GENOMIC DNA]</scope>
    <source>
        <strain evidence="1 2">FT55W</strain>
    </source>
</reference>
<protein>
    <submittedName>
        <fullName evidence="1">Uncharacterized protein</fullName>
    </submittedName>
</protein>
<sequence length="199" mass="22086">MPNLSLSDLIDVVSKSGTPKATKVRQIKNRPAYQPAIDFYKPLRDAFVKIHTEGADRSSLDGIVPKLTDVKKITSYPELVEGYKKWWGKKKIGWFVPPRGTYSHAGIDISVNPELGLVIDGARVVIKLYMKADPISQYRVDLIPLLLELVLRDKCQAGDAVGLLDARKGKLHYLTVNPGTSKPILDAELAYVAALWPHV</sequence>
<name>A0A7X4GTM3_9BURK</name>
<comment type="caution">
    <text evidence="1">The sequence shown here is derived from an EMBL/GenBank/DDBJ whole genome shotgun (WGS) entry which is preliminary data.</text>
</comment>
<evidence type="ECO:0000313" key="2">
    <source>
        <dbReference type="Proteomes" id="UP000450012"/>
    </source>
</evidence>
<dbReference type="AlphaFoldDB" id="A0A7X4GTM3"/>
<dbReference type="EMBL" id="WWCK01000006">
    <property type="protein sequence ID" value="MYM69478.1"/>
    <property type="molecule type" value="Genomic_DNA"/>
</dbReference>
<organism evidence="1 2">
    <name type="scientific">Duganella rivi</name>
    <dbReference type="NCBI Taxonomy" id="2666083"/>
    <lineage>
        <taxon>Bacteria</taxon>
        <taxon>Pseudomonadati</taxon>
        <taxon>Pseudomonadota</taxon>
        <taxon>Betaproteobacteria</taxon>
        <taxon>Burkholderiales</taxon>
        <taxon>Oxalobacteraceae</taxon>
        <taxon>Telluria group</taxon>
        <taxon>Duganella</taxon>
    </lineage>
</organism>
<keyword evidence="2" id="KW-1185">Reference proteome</keyword>
<accession>A0A7X4GTM3</accession>